<dbReference type="PaxDb" id="44689-DDB0191664"/>
<dbReference type="PANTHER" id="PTHR13495">
    <property type="entry name" value="NEFA-INTERACTING NUCLEAR PROTEIN NIP30"/>
    <property type="match status" value="1"/>
</dbReference>
<dbReference type="VEuPathDB" id="AmoebaDB:DDB_G0292874"/>
<dbReference type="Pfam" id="PF10187">
    <property type="entry name" value="FAM192A_Fyv6_N"/>
    <property type="match status" value="1"/>
</dbReference>
<dbReference type="EMBL" id="AAFI02000197">
    <property type="protein sequence ID" value="EAL60986.1"/>
    <property type="molecule type" value="Genomic_DNA"/>
</dbReference>
<dbReference type="InterPro" id="IPR039845">
    <property type="entry name" value="FAM192A"/>
</dbReference>
<evidence type="ECO:0000259" key="4">
    <source>
        <dbReference type="Pfam" id="PF10187"/>
    </source>
</evidence>
<dbReference type="OMA" id="EHYKENE"/>
<dbReference type="PANTHER" id="PTHR13495:SF0">
    <property type="entry name" value="PSME3-INTERACTING PROTEIN"/>
    <property type="match status" value="1"/>
</dbReference>
<evidence type="ECO:0000313" key="5">
    <source>
        <dbReference type="EMBL" id="EAL60986.1"/>
    </source>
</evidence>
<protein>
    <recommendedName>
        <fullName evidence="4">FAM192A/Fyv6 N-terminal domain-containing protein</fullName>
    </recommendedName>
</protein>
<dbReference type="GO" id="GO:0005634">
    <property type="term" value="C:nucleus"/>
    <property type="evidence" value="ECO:0000318"/>
    <property type="project" value="GO_Central"/>
</dbReference>
<dbReference type="RefSeq" id="XP_629405.1">
    <property type="nucleotide sequence ID" value="XM_629403.1"/>
</dbReference>
<evidence type="ECO:0000313" key="6">
    <source>
        <dbReference type="Proteomes" id="UP000002195"/>
    </source>
</evidence>
<dbReference type="STRING" id="44689.Q54CL1"/>
<gene>
    <name evidence="5" type="ORF">DDB_G0292874</name>
</gene>
<name>Q54CL1_DICDI</name>
<comment type="caution">
    <text evidence="5">The sequence shown here is derived from an EMBL/GenBank/DDBJ whole genome shotgun (WGS) entry which is preliminary data.</text>
</comment>
<evidence type="ECO:0000256" key="3">
    <source>
        <dbReference type="SAM" id="MobiDB-lite"/>
    </source>
</evidence>
<evidence type="ECO:0000256" key="1">
    <source>
        <dbReference type="ARBA" id="ARBA00004123"/>
    </source>
</evidence>
<dbReference type="KEGG" id="ddi:DDB_G0292874"/>
<evidence type="ECO:0000256" key="2">
    <source>
        <dbReference type="ARBA" id="ARBA00023242"/>
    </source>
</evidence>
<dbReference type="eggNOG" id="ENOG502RHMN">
    <property type="taxonomic scope" value="Eukaryota"/>
</dbReference>
<dbReference type="Proteomes" id="UP000002195">
    <property type="component" value="Unassembled WGS sequence"/>
</dbReference>
<reference evidence="5 6" key="1">
    <citation type="journal article" date="2005" name="Nature">
        <title>The genome of the social amoeba Dictyostelium discoideum.</title>
        <authorList>
            <consortium name="The Dictyostelium discoideum Sequencing Consortium"/>
            <person name="Eichinger L."/>
            <person name="Pachebat J.A."/>
            <person name="Glockner G."/>
            <person name="Rajandream M.A."/>
            <person name="Sucgang R."/>
            <person name="Berriman M."/>
            <person name="Song J."/>
            <person name="Olsen R."/>
            <person name="Szafranski K."/>
            <person name="Xu Q."/>
            <person name="Tunggal B."/>
            <person name="Kummerfeld S."/>
            <person name="Madera M."/>
            <person name="Konfortov B.A."/>
            <person name="Rivero F."/>
            <person name="Bankier A.T."/>
            <person name="Lehmann R."/>
            <person name="Hamlin N."/>
            <person name="Davies R."/>
            <person name="Gaudet P."/>
            <person name="Fey P."/>
            <person name="Pilcher K."/>
            <person name="Chen G."/>
            <person name="Saunders D."/>
            <person name="Sodergren E."/>
            <person name="Davis P."/>
            <person name="Kerhornou A."/>
            <person name="Nie X."/>
            <person name="Hall N."/>
            <person name="Anjard C."/>
            <person name="Hemphill L."/>
            <person name="Bason N."/>
            <person name="Farbrother P."/>
            <person name="Desany B."/>
            <person name="Just E."/>
            <person name="Morio T."/>
            <person name="Rost R."/>
            <person name="Churcher C."/>
            <person name="Cooper J."/>
            <person name="Haydock S."/>
            <person name="van Driessche N."/>
            <person name="Cronin A."/>
            <person name="Goodhead I."/>
            <person name="Muzny D."/>
            <person name="Mourier T."/>
            <person name="Pain A."/>
            <person name="Lu M."/>
            <person name="Harper D."/>
            <person name="Lindsay R."/>
            <person name="Hauser H."/>
            <person name="James K."/>
            <person name="Quiles M."/>
            <person name="Madan Babu M."/>
            <person name="Saito T."/>
            <person name="Buchrieser C."/>
            <person name="Wardroper A."/>
            <person name="Felder M."/>
            <person name="Thangavelu M."/>
            <person name="Johnson D."/>
            <person name="Knights A."/>
            <person name="Loulseged H."/>
            <person name="Mungall K."/>
            <person name="Oliver K."/>
            <person name="Price C."/>
            <person name="Quail M.A."/>
            <person name="Urushihara H."/>
            <person name="Hernandez J."/>
            <person name="Rabbinowitsch E."/>
            <person name="Steffen D."/>
            <person name="Sanders M."/>
            <person name="Ma J."/>
            <person name="Kohara Y."/>
            <person name="Sharp S."/>
            <person name="Simmonds M."/>
            <person name="Spiegler S."/>
            <person name="Tivey A."/>
            <person name="Sugano S."/>
            <person name="White B."/>
            <person name="Walker D."/>
            <person name="Woodward J."/>
            <person name="Winckler T."/>
            <person name="Tanaka Y."/>
            <person name="Shaulsky G."/>
            <person name="Schleicher M."/>
            <person name="Weinstock G."/>
            <person name="Rosenthal A."/>
            <person name="Cox E.C."/>
            <person name="Chisholm R.L."/>
            <person name="Gibbs R."/>
            <person name="Loomis W.F."/>
            <person name="Platzer M."/>
            <person name="Kay R.R."/>
            <person name="Williams J."/>
            <person name="Dear P.H."/>
            <person name="Noegel A.A."/>
            <person name="Barrell B."/>
            <person name="Kuspa A."/>
        </authorList>
    </citation>
    <scope>NUCLEOTIDE SEQUENCE [LARGE SCALE GENOMIC DNA]</scope>
    <source>
        <strain evidence="5 6">AX4</strain>
    </source>
</reference>
<dbReference type="SMR" id="Q54CL1"/>
<dbReference type="InterPro" id="IPR019331">
    <property type="entry name" value="FAM192A/Fyv6_N"/>
</dbReference>
<feature type="compositionally biased region" description="Low complexity" evidence="3">
    <location>
        <begin position="105"/>
        <end position="147"/>
    </location>
</feature>
<dbReference type="GeneID" id="8628924"/>
<feature type="compositionally biased region" description="Basic and acidic residues" evidence="3">
    <location>
        <begin position="188"/>
        <end position="202"/>
    </location>
</feature>
<dbReference type="HOGENOM" id="CLU_1231809_0_0_1"/>
<accession>Q54CL1</accession>
<comment type="subcellular location">
    <subcellularLocation>
        <location evidence="1">Nucleus</location>
    </subcellularLocation>
</comment>
<feature type="compositionally biased region" description="Basic and acidic residues" evidence="3">
    <location>
        <begin position="62"/>
        <end position="85"/>
    </location>
</feature>
<feature type="region of interest" description="Disordered" evidence="3">
    <location>
        <begin position="56"/>
        <end position="225"/>
    </location>
</feature>
<feature type="compositionally biased region" description="Low complexity" evidence="3">
    <location>
        <begin position="161"/>
        <end position="174"/>
    </location>
</feature>
<dbReference type="InParanoid" id="Q54CL1"/>
<dbReference type="AlphaFoldDB" id="Q54CL1"/>
<feature type="domain" description="FAM192A/Fyv6 N-terminal" evidence="4">
    <location>
        <begin position="10"/>
        <end position="96"/>
    </location>
</feature>
<keyword evidence="6" id="KW-1185">Reference proteome</keyword>
<sequence>MSFNNRFVSESELEEQRKLYGGKQKDDGEYDSRTLYERLQENKRIKEESIIEKTKFKPSQGLDKDDIEHYKENEKIENEKKKLEQDEIERELEDFKKSQASNLFNSIIPPQSNSNNNNNNNNKTTQSNDNSLKIENTTTTTTTTDVTTTKRKLVNIKLIPKNNENNNNDKNGNNNDKDKEKEEEEEEESKKKLKTEENENDKNTQSVNSFASLMGNYDNSSEDEE</sequence>
<dbReference type="dictyBase" id="DDB_G0292874"/>
<keyword evidence="2" id="KW-0539">Nucleus</keyword>
<organism evidence="5 6">
    <name type="scientific">Dictyostelium discoideum</name>
    <name type="common">Social amoeba</name>
    <dbReference type="NCBI Taxonomy" id="44689"/>
    <lineage>
        <taxon>Eukaryota</taxon>
        <taxon>Amoebozoa</taxon>
        <taxon>Evosea</taxon>
        <taxon>Eumycetozoa</taxon>
        <taxon>Dictyostelia</taxon>
        <taxon>Dictyosteliales</taxon>
        <taxon>Dictyosteliaceae</taxon>
        <taxon>Dictyostelium</taxon>
    </lineage>
</organism>
<dbReference type="FunCoup" id="Q54CL1">
    <property type="interactions" value="394"/>
</dbReference>
<proteinExistence type="predicted"/>